<keyword evidence="3" id="KW-1185">Reference proteome</keyword>
<name>A0AA41W4V8_9GAMM</name>
<dbReference type="Proteomes" id="UP001165393">
    <property type="component" value="Unassembled WGS sequence"/>
</dbReference>
<dbReference type="InterPro" id="IPR046168">
    <property type="entry name" value="DUF6170"/>
</dbReference>
<keyword evidence="1" id="KW-0812">Transmembrane</keyword>
<accession>A0AA41W4V8</accession>
<proteinExistence type="predicted"/>
<dbReference type="AlphaFoldDB" id="A0AA41W4V8"/>
<sequence>MYLSLNKVPALARFKPLDRVAILNLALKRLSAVEKVGLNLIKLAIIVPPFLALAQLAPWQAVIAIIFVLIGFGIVTRPIQISFAGPHWDKAIDEFNRNRNTEENEGDD</sequence>
<evidence type="ECO:0000313" key="3">
    <source>
        <dbReference type="Proteomes" id="UP001165393"/>
    </source>
</evidence>
<protein>
    <submittedName>
        <fullName evidence="2">DUF6170 family protein</fullName>
    </submittedName>
</protein>
<comment type="caution">
    <text evidence="2">The sequence shown here is derived from an EMBL/GenBank/DDBJ whole genome shotgun (WGS) entry which is preliminary data.</text>
</comment>
<dbReference type="EMBL" id="JAMQGP010000002">
    <property type="protein sequence ID" value="MCM2679009.1"/>
    <property type="molecule type" value="Genomic_DNA"/>
</dbReference>
<dbReference type="RefSeq" id="WP_251260377.1">
    <property type="nucleotide sequence ID" value="NZ_JAMQGP010000002.1"/>
</dbReference>
<organism evidence="2 3">
    <name type="scientific">Echinimonas agarilytica</name>
    <dbReference type="NCBI Taxonomy" id="1215918"/>
    <lineage>
        <taxon>Bacteria</taxon>
        <taxon>Pseudomonadati</taxon>
        <taxon>Pseudomonadota</taxon>
        <taxon>Gammaproteobacteria</taxon>
        <taxon>Alteromonadales</taxon>
        <taxon>Echinimonadaceae</taxon>
        <taxon>Echinimonas</taxon>
    </lineage>
</organism>
<evidence type="ECO:0000313" key="2">
    <source>
        <dbReference type="EMBL" id="MCM2679009.1"/>
    </source>
</evidence>
<gene>
    <name evidence="2" type="ORF">NAF29_04870</name>
</gene>
<keyword evidence="1" id="KW-0472">Membrane</keyword>
<evidence type="ECO:0000256" key="1">
    <source>
        <dbReference type="SAM" id="Phobius"/>
    </source>
</evidence>
<keyword evidence="1" id="KW-1133">Transmembrane helix</keyword>
<dbReference type="Pfam" id="PF19667">
    <property type="entry name" value="DUF6170"/>
    <property type="match status" value="1"/>
</dbReference>
<feature type="transmembrane region" description="Helical" evidence="1">
    <location>
        <begin position="59"/>
        <end position="76"/>
    </location>
</feature>
<reference evidence="2 3" key="1">
    <citation type="journal article" date="2013" name="Antonie Van Leeuwenhoek">
        <title>Echinimonas agarilytica gen. nov., sp. nov., a new gammaproteobacterium isolated from the sea urchin Strongylocentrotus intermedius.</title>
        <authorList>
            <person name="Nedashkovskaya O.I."/>
            <person name="Stenkova A.M."/>
            <person name="Zhukova N.V."/>
            <person name="Van Trappen S."/>
            <person name="Lee J.S."/>
            <person name="Kim S.B."/>
        </authorList>
    </citation>
    <scope>NUCLEOTIDE SEQUENCE [LARGE SCALE GENOMIC DNA]</scope>
    <source>
        <strain evidence="2 3">KMM 6351</strain>
    </source>
</reference>